<sequence>VSDWGVGVFSSEVRTRGVRGTRQKPDNDSSKCQTSGVLKTQAIRSVVRVQTLGRESVALSHNTLLSVQESQQTVLSSQFKLQKVRAGSPPQWGARTGPMSQVQFPPPPL</sequence>
<name>A0A7J6KM28_PEROL</name>
<feature type="region of interest" description="Disordered" evidence="1">
    <location>
        <begin position="86"/>
        <end position="109"/>
    </location>
</feature>
<comment type="caution">
    <text evidence="2">The sequence shown here is derived from an EMBL/GenBank/DDBJ whole genome shotgun (WGS) entry which is preliminary data.</text>
</comment>
<dbReference type="EMBL" id="JABANN010002025">
    <property type="protein sequence ID" value="KAF4648355.1"/>
    <property type="molecule type" value="Genomic_DNA"/>
</dbReference>
<evidence type="ECO:0000256" key="1">
    <source>
        <dbReference type="SAM" id="MobiDB-lite"/>
    </source>
</evidence>
<proteinExistence type="predicted"/>
<feature type="region of interest" description="Disordered" evidence="1">
    <location>
        <begin position="15"/>
        <end position="35"/>
    </location>
</feature>
<organism evidence="2 3">
    <name type="scientific">Perkinsus olseni</name>
    <name type="common">Perkinsus atlanticus</name>
    <dbReference type="NCBI Taxonomy" id="32597"/>
    <lineage>
        <taxon>Eukaryota</taxon>
        <taxon>Sar</taxon>
        <taxon>Alveolata</taxon>
        <taxon>Perkinsozoa</taxon>
        <taxon>Perkinsea</taxon>
        <taxon>Perkinsida</taxon>
        <taxon>Perkinsidae</taxon>
        <taxon>Perkinsus</taxon>
    </lineage>
</organism>
<gene>
    <name evidence="2" type="ORF">FOL46_003043</name>
</gene>
<evidence type="ECO:0000313" key="3">
    <source>
        <dbReference type="Proteomes" id="UP000572268"/>
    </source>
</evidence>
<dbReference type="Proteomes" id="UP000572268">
    <property type="component" value="Unassembled WGS sequence"/>
</dbReference>
<feature type="non-terminal residue" evidence="2">
    <location>
        <position position="109"/>
    </location>
</feature>
<protein>
    <submittedName>
        <fullName evidence="2">Uncharacterized protein</fullName>
    </submittedName>
</protein>
<reference evidence="2 3" key="1">
    <citation type="submission" date="2020-04" db="EMBL/GenBank/DDBJ databases">
        <title>Perkinsus olseni comparative genomics.</title>
        <authorList>
            <person name="Bogema D.R."/>
        </authorList>
    </citation>
    <scope>NUCLEOTIDE SEQUENCE [LARGE SCALE GENOMIC DNA]</scope>
    <source>
        <strain evidence="2">ATCC PRA-31</strain>
    </source>
</reference>
<dbReference type="AlphaFoldDB" id="A0A7J6KM28"/>
<evidence type="ECO:0000313" key="2">
    <source>
        <dbReference type="EMBL" id="KAF4648355.1"/>
    </source>
</evidence>
<accession>A0A7J6KM28</accession>